<dbReference type="PROSITE" id="PS00137">
    <property type="entry name" value="SUBTILASE_HIS"/>
    <property type="match status" value="1"/>
</dbReference>
<evidence type="ECO:0000259" key="8">
    <source>
        <dbReference type="Pfam" id="PF00082"/>
    </source>
</evidence>
<name>A0ABQ4SWY5_9HYPH</name>
<feature type="region of interest" description="Disordered" evidence="7">
    <location>
        <begin position="365"/>
        <end position="419"/>
    </location>
</feature>
<dbReference type="PROSITE" id="PS00136">
    <property type="entry name" value="SUBTILASE_ASP"/>
    <property type="match status" value="1"/>
</dbReference>
<evidence type="ECO:0000256" key="5">
    <source>
        <dbReference type="PROSITE-ProRule" id="PRU01240"/>
    </source>
</evidence>
<organism evidence="9 10">
    <name type="scientific">Methylobacterium jeotgali</name>
    <dbReference type="NCBI Taxonomy" id="381630"/>
    <lineage>
        <taxon>Bacteria</taxon>
        <taxon>Pseudomonadati</taxon>
        <taxon>Pseudomonadota</taxon>
        <taxon>Alphaproteobacteria</taxon>
        <taxon>Hyphomicrobiales</taxon>
        <taxon>Methylobacteriaceae</taxon>
        <taxon>Methylobacterium</taxon>
    </lineage>
</organism>
<evidence type="ECO:0000256" key="3">
    <source>
        <dbReference type="ARBA" id="ARBA00022801"/>
    </source>
</evidence>
<dbReference type="InterPro" id="IPR022398">
    <property type="entry name" value="Peptidase_S8_His-AS"/>
</dbReference>
<dbReference type="InterPro" id="IPR015500">
    <property type="entry name" value="Peptidase_S8_subtilisin-rel"/>
</dbReference>
<feature type="active site" description="Charge relay system" evidence="5">
    <location>
        <position position="115"/>
    </location>
</feature>
<accession>A0ABQ4SWY5</accession>
<keyword evidence="4 5" id="KW-0720">Serine protease</keyword>
<evidence type="ECO:0000256" key="7">
    <source>
        <dbReference type="SAM" id="MobiDB-lite"/>
    </source>
</evidence>
<evidence type="ECO:0000313" key="9">
    <source>
        <dbReference type="EMBL" id="GJE06393.1"/>
    </source>
</evidence>
<dbReference type="CDD" id="cd05561">
    <property type="entry name" value="Peptidases_S8_4"/>
    <property type="match status" value="1"/>
</dbReference>
<protein>
    <submittedName>
        <fullName evidence="9">Thermophilic serine proteinase</fullName>
    </submittedName>
</protein>
<dbReference type="Proteomes" id="UP001055102">
    <property type="component" value="Unassembled WGS sequence"/>
</dbReference>
<keyword evidence="2 5" id="KW-0645">Protease</keyword>
<sequence length="419" mass="41688">MPGEVLVALRPGAPADMPARLARRERLTLIASERFGLVPVTLHRFRIRDRRGLAAVIAALSTDRHVASARPNHVYALVQAPEPAFAGSQYAVAKLHLPQAHALATGRDVAVAVIDSGIDAAHPELAGAVAKSFDALARSETAPPSPHAHGTAVAGLVGARGQLASAAPASRLLAIRAFSGTGEARPSGAQGTTIHVLRALDWAAGAGARIVTMSFAGPADAWLSQFLAAGLAKGTLYVAAAGNAGPASPPLHPAADPSVVAVTATDAEDRLYPAANRGAHVALAAPGVEVFVAAPGGGYGFLSGTSMAAPQVAGIAAMLLQAKPDLTPAALRSALTGSARDLGPPGPDPEYGAGFAQADAALRAAGAAPPTIAEAARPTSASPPQGMAETATPPALASPQGPAGTPDAVPATEPPGPRP</sequence>
<evidence type="ECO:0000256" key="6">
    <source>
        <dbReference type="RuleBase" id="RU003355"/>
    </source>
</evidence>
<keyword evidence="10" id="KW-1185">Reference proteome</keyword>
<proteinExistence type="inferred from homology"/>
<dbReference type="Gene3D" id="3.40.50.200">
    <property type="entry name" value="Peptidase S8/S53 domain"/>
    <property type="match status" value="1"/>
</dbReference>
<evidence type="ECO:0000256" key="4">
    <source>
        <dbReference type="ARBA" id="ARBA00022825"/>
    </source>
</evidence>
<comment type="similarity">
    <text evidence="1 5 6">Belongs to the peptidase S8 family.</text>
</comment>
<evidence type="ECO:0000313" key="10">
    <source>
        <dbReference type="Proteomes" id="UP001055102"/>
    </source>
</evidence>
<dbReference type="SUPFAM" id="SSF52743">
    <property type="entry name" value="Subtilisin-like"/>
    <property type="match status" value="1"/>
</dbReference>
<dbReference type="PROSITE" id="PS00138">
    <property type="entry name" value="SUBTILASE_SER"/>
    <property type="match status" value="1"/>
</dbReference>
<gene>
    <name evidence="9" type="ORF">AOPFMNJM_1709</name>
</gene>
<dbReference type="PROSITE" id="PS51892">
    <property type="entry name" value="SUBTILASE"/>
    <property type="match status" value="1"/>
</dbReference>
<dbReference type="InterPro" id="IPR023827">
    <property type="entry name" value="Peptidase_S8_Asp-AS"/>
</dbReference>
<dbReference type="InterPro" id="IPR036852">
    <property type="entry name" value="Peptidase_S8/S53_dom_sf"/>
</dbReference>
<reference evidence="9" key="1">
    <citation type="journal article" date="2021" name="Front. Microbiol.">
        <title>Comprehensive Comparative Genomics and Phenotyping of Methylobacterium Species.</title>
        <authorList>
            <person name="Alessa O."/>
            <person name="Ogura Y."/>
            <person name="Fujitani Y."/>
            <person name="Takami H."/>
            <person name="Hayashi T."/>
            <person name="Sahin N."/>
            <person name="Tani A."/>
        </authorList>
    </citation>
    <scope>NUCLEOTIDE SEQUENCE</scope>
    <source>
        <strain evidence="9">LMG 23639</strain>
    </source>
</reference>
<dbReference type="InterPro" id="IPR023828">
    <property type="entry name" value="Peptidase_S8_Ser-AS"/>
</dbReference>
<feature type="active site" description="Charge relay system" evidence="5">
    <location>
        <position position="149"/>
    </location>
</feature>
<dbReference type="Pfam" id="PF00082">
    <property type="entry name" value="Peptidase_S8"/>
    <property type="match status" value="1"/>
</dbReference>
<evidence type="ECO:0000256" key="1">
    <source>
        <dbReference type="ARBA" id="ARBA00011073"/>
    </source>
</evidence>
<feature type="domain" description="Peptidase S8/S53" evidence="8">
    <location>
        <begin position="106"/>
        <end position="354"/>
    </location>
</feature>
<dbReference type="PANTHER" id="PTHR43806:SF11">
    <property type="entry name" value="CEREVISIN-RELATED"/>
    <property type="match status" value="1"/>
</dbReference>
<dbReference type="EMBL" id="BPQR01000027">
    <property type="protein sequence ID" value="GJE06393.1"/>
    <property type="molecule type" value="Genomic_DNA"/>
</dbReference>
<feature type="active site" description="Charge relay system" evidence="5">
    <location>
        <position position="306"/>
    </location>
</feature>
<feature type="compositionally biased region" description="Low complexity" evidence="7">
    <location>
        <begin position="365"/>
        <end position="376"/>
    </location>
</feature>
<dbReference type="PANTHER" id="PTHR43806">
    <property type="entry name" value="PEPTIDASE S8"/>
    <property type="match status" value="1"/>
</dbReference>
<dbReference type="InterPro" id="IPR050131">
    <property type="entry name" value="Peptidase_S8_subtilisin-like"/>
</dbReference>
<dbReference type="InterPro" id="IPR000209">
    <property type="entry name" value="Peptidase_S8/S53_dom"/>
</dbReference>
<evidence type="ECO:0000256" key="2">
    <source>
        <dbReference type="ARBA" id="ARBA00022670"/>
    </source>
</evidence>
<dbReference type="PRINTS" id="PR00723">
    <property type="entry name" value="SUBTILISIN"/>
</dbReference>
<keyword evidence="3 5" id="KW-0378">Hydrolase</keyword>
<comment type="caution">
    <text evidence="9">The sequence shown here is derived from an EMBL/GenBank/DDBJ whole genome shotgun (WGS) entry which is preliminary data.</text>
</comment>
<reference evidence="9" key="2">
    <citation type="submission" date="2021-08" db="EMBL/GenBank/DDBJ databases">
        <authorList>
            <person name="Tani A."/>
            <person name="Ola A."/>
            <person name="Ogura Y."/>
            <person name="Katsura K."/>
            <person name="Hayashi T."/>
        </authorList>
    </citation>
    <scope>NUCLEOTIDE SEQUENCE</scope>
    <source>
        <strain evidence="9">LMG 23639</strain>
    </source>
</reference>